<sequence length="49" mass="5325">MSENRSDDDRVHNEAPAEGDTDANPEDIRVHPQDPAEGADSEDQYGSGK</sequence>
<dbReference type="Proteomes" id="UP001174209">
    <property type="component" value="Unassembled WGS sequence"/>
</dbReference>
<gene>
    <name evidence="2" type="ORF">P5G52_14785</name>
</gene>
<protein>
    <submittedName>
        <fullName evidence="2">Uncharacterized protein</fullName>
    </submittedName>
</protein>
<accession>A0ABT8K3V6</accession>
<feature type="region of interest" description="Disordered" evidence="1">
    <location>
        <begin position="1"/>
        <end position="49"/>
    </location>
</feature>
<dbReference type="EMBL" id="JAROCG010000002">
    <property type="protein sequence ID" value="MDN4612131.1"/>
    <property type="molecule type" value="Genomic_DNA"/>
</dbReference>
<evidence type="ECO:0000313" key="2">
    <source>
        <dbReference type="EMBL" id="MDN4612131.1"/>
    </source>
</evidence>
<name>A0ABT8K3V6_9MICC</name>
<reference evidence="2" key="1">
    <citation type="submission" date="2023-06" db="EMBL/GenBank/DDBJ databases">
        <title>MT1 and MT2 Draft Genomes of Novel Species.</title>
        <authorList>
            <person name="Venkateswaran K."/>
        </authorList>
    </citation>
    <scope>NUCLEOTIDE SEQUENCE</scope>
    <source>
        <strain evidence="2">IIF3SC-B10</strain>
    </source>
</reference>
<proteinExistence type="predicted"/>
<evidence type="ECO:0000256" key="1">
    <source>
        <dbReference type="SAM" id="MobiDB-lite"/>
    </source>
</evidence>
<evidence type="ECO:0000313" key="3">
    <source>
        <dbReference type="Proteomes" id="UP001174209"/>
    </source>
</evidence>
<organism evidence="2 3">
    <name type="scientific">Arthrobacter burdickii</name>
    <dbReference type="NCBI Taxonomy" id="3035920"/>
    <lineage>
        <taxon>Bacteria</taxon>
        <taxon>Bacillati</taxon>
        <taxon>Actinomycetota</taxon>
        <taxon>Actinomycetes</taxon>
        <taxon>Micrococcales</taxon>
        <taxon>Micrococcaceae</taxon>
        <taxon>Arthrobacter</taxon>
    </lineage>
</organism>
<dbReference type="RefSeq" id="WP_301228904.1">
    <property type="nucleotide sequence ID" value="NZ_JAROCG010000002.1"/>
</dbReference>
<comment type="caution">
    <text evidence="2">The sequence shown here is derived from an EMBL/GenBank/DDBJ whole genome shotgun (WGS) entry which is preliminary data.</text>
</comment>
<feature type="compositionally biased region" description="Basic and acidic residues" evidence="1">
    <location>
        <begin position="1"/>
        <end position="15"/>
    </location>
</feature>
<keyword evidence="3" id="KW-1185">Reference proteome</keyword>